<dbReference type="Pfam" id="PF13561">
    <property type="entry name" value="adh_short_C2"/>
    <property type="match status" value="1"/>
</dbReference>
<dbReference type="FunFam" id="3.40.50.720:FF:000084">
    <property type="entry name" value="Short-chain dehydrogenase reductase"/>
    <property type="match status" value="1"/>
</dbReference>
<name>A0A1Y3BA65_EURMA</name>
<dbReference type="InterPro" id="IPR020904">
    <property type="entry name" value="Sc_DH/Rdtase_CS"/>
</dbReference>
<dbReference type="OrthoDB" id="47007at2759"/>
<accession>A0A1Y3BA65</accession>
<dbReference type="PRINTS" id="PR00080">
    <property type="entry name" value="SDRFAMILY"/>
</dbReference>
<protein>
    <submittedName>
        <fullName evidence="2">Dehydrogenase/reductase SDR family member 2-like protein</fullName>
    </submittedName>
</protein>
<dbReference type="PRINTS" id="PR00081">
    <property type="entry name" value="GDHRDH"/>
</dbReference>
<dbReference type="SUPFAM" id="SSF51735">
    <property type="entry name" value="NAD(P)-binding Rossmann-fold domains"/>
    <property type="match status" value="1"/>
</dbReference>
<dbReference type="Gene3D" id="3.40.50.720">
    <property type="entry name" value="NAD(P)-binding Rossmann-like Domain"/>
    <property type="match status" value="1"/>
</dbReference>
<evidence type="ECO:0000313" key="3">
    <source>
        <dbReference type="Proteomes" id="UP000194236"/>
    </source>
</evidence>
<reference evidence="2 3" key="1">
    <citation type="submission" date="2017-03" db="EMBL/GenBank/DDBJ databases">
        <title>Genome Survey of Euroglyphus maynei.</title>
        <authorList>
            <person name="Arlian L.G."/>
            <person name="Morgan M.S."/>
            <person name="Rider S.D."/>
        </authorList>
    </citation>
    <scope>NUCLEOTIDE SEQUENCE [LARGE SCALE GENOMIC DNA]</scope>
    <source>
        <strain evidence="2">Arlian Lab</strain>
        <tissue evidence="2">Whole body</tissue>
    </source>
</reference>
<dbReference type="PANTHER" id="PTHR43975:SF2">
    <property type="entry name" value="EG:BACR7A4.14 PROTEIN-RELATED"/>
    <property type="match status" value="1"/>
</dbReference>
<dbReference type="InterPro" id="IPR002347">
    <property type="entry name" value="SDR_fam"/>
</dbReference>
<dbReference type="Proteomes" id="UP000194236">
    <property type="component" value="Unassembled WGS sequence"/>
</dbReference>
<dbReference type="InterPro" id="IPR036291">
    <property type="entry name" value="NAD(P)-bd_dom_sf"/>
</dbReference>
<dbReference type="PANTHER" id="PTHR43975">
    <property type="entry name" value="ZGC:101858"/>
    <property type="match status" value="1"/>
</dbReference>
<keyword evidence="3" id="KW-1185">Reference proteome</keyword>
<dbReference type="GO" id="GO:0016491">
    <property type="term" value="F:oxidoreductase activity"/>
    <property type="evidence" value="ECO:0007669"/>
    <property type="project" value="UniProtKB-KW"/>
</dbReference>
<organism evidence="2 3">
    <name type="scientific">Euroglyphus maynei</name>
    <name type="common">Mayne's house dust mite</name>
    <dbReference type="NCBI Taxonomy" id="6958"/>
    <lineage>
        <taxon>Eukaryota</taxon>
        <taxon>Metazoa</taxon>
        <taxon>Ecdysozoa</taxon>
        <taxon>Arthropoda</taxon>
        <taxon>Chelicerata</taxon>
        <taxon>Arachnida</taxon>
        <taxon>Acari</taxon>
        <taxon>Acariformes</taxon>
        <taxon>Sarcoptiformes</taxon>
        <taxon>Astigmata</taxon>
        <taxon>Psoroptidia</taxon>
        <taxon>Analgoidea</taxon>
        <taxon>Pyroglyphidae</taxon>
        <taxon>Pyroglyphinae</taxon>
        <taxon>Euroglyphus</taxon>
    </lineage>
</organism>
<dbReference type="EMBL" id="MUJZ01038978">
    <property type="protein sequence ID" value="OTF76125.1"/>
    <property type="molecule type" value="Genomic_DNA"/>
</dbReference>
<keyword evidence="1" id="KW-0560">Oxidoreductase</keyword>
<evidence type="ECO:0000313" key="2">
    <source>
        <dbReference type="EMBL" id="OTF76125.1"/>
    </source>
</evidence>
<comment type="caution">
    <text evidence="2">The sequence shown here is derived from an EMBL/GenBank/DDBJ whole genome shotgun (WGS) entry which is preliminary data.</text>
</comment>
<proteinExistence type="predicted"/>
<gene>
    <name evidence="2" type="ORF">BLA29_007744</name>
</gene>
<dbReference type="AlphaFoldDB" id="A0A1Y3BA65"/>
<dbReference type="PROSITE" id="PS00061">
    <property type="entry name" value="ADH_SHORT"/>
    <property type="match status" value="1"/>
</dbReference>
<sequence length="264" mass="28215">MSSTIGKKYDFNGKVALITGSSSGIGAAIALQLAEYGARVTITGRDVETLRMVGKEIEEKSGNRPLQIIGDLIDPTLPVKLIEETVKEFGRLDFLVNNAGIATAAQSISSENFMDEFDKVFAINVRAAVQLIRLSVPYLEKTKGNIVNISSIASLSTYSLIYGSSKAALDMVTKTAAKELGPKGIRVNSINPGPVITAIYRSVGITEKPTALEENMKKRTLLDMAPEPIEIANLASFLVSNDARNMTGSIVVSDTGALLMSSKN</sequence>
<evidence type="ECO:0000256" key="1">
    <source>
        <dbReference type="ARBA" id="ARBA00023002"/>
    </source>
</evidence>